<evidence type="ECO:0008006" key="3">
    <source>
        <dbReference type="Google" id="ProtNLM"/>
    </source>
</evidence>
<comment type="caution">
    <text evidence="1">The sequence shown here is derived from an EMBL/GenBank/DDBJ whole genome shotgun (WGS) entry which is preliminary data.</text>
</comment>
<accession>A0ABS7XBC5</accession>
<dbReference type="RefSeq" id="WP_205312345.1">
    <property type="nucleotide sequence ID" value="NZ_JAERPS020000005.1"/>
</dbReference>
<dbReference type="EMBL" id="JAERPS020000005">
    <property type="protein sequence ID" value="MBZ9612866.1"/>
    <property type="molecule type" value="Genomic_DNA"/>
</dbReference>
<organism evidence="1 2">
    <name type="scientific">Rheinheimera maricola</name>
    <dbReference type="NCBI Taxonomy" id="2793282"/>
    <lineage>
        <taxon>Bacteria</taxon>
        <taxon>Pseudomonadati</taxon>
        <taxon>Pseudomonadota</taxon>
        <taxon>Gammaproteobacteria</taxon>
        <taxon>Chromatiales</taxon>
        <taxon>Chromatiaceae</taxon>
        <taxon>Rheinheimera</taxon>
    </lineage>
</organism>
<dbReference type="Proteomes" id="UP000663814">
    <property type="component" value="Unassembled WGS sequence"/>
</dbReference>
<reference evidence="1 2" key="1">
    <citation type="submission" date="2020-12" db="EMBL/GenBank/DDBJ databases">
        <authorList>
            <person name="Ruan W."/>
            <person name="Khan S.A."/>
            <person name="Jeon C.O."/>
        </authorList>
    </citation>
    <scope>NUCLEOTIDE SEQUENCE [LARGE SCALE GENOMIC DNA]</scope>
    <source>
        <strain evidence="1 2">MA-13</strain>
    </source>
</reference>
<protein>
    <recommendedName>
        <fullName evidence="3">HDOD domain-containing protein</fullName>
    </recommendedName>
</protein>
<name>A0ABS7XBC5_9GAMM</name>
<sequence>MTTEQNTWPHYLSLYQDSVAELTVAPTAARLFKVAVNLTKQRLALAQSTTLATLTDCTTPLPAAVWQTELLLYYADFYSLSMPNRQPLLLAGWCSALFAPAHSLTAGQTKVPRAMLLASAQYLASYPAAQSISRLLGRSYPAERKLPMWRQDLLSLLLTEVDYLRQANAGKLQQQLAQRLMFSSSEYELALLRPLLQQPEPQWFTANQPDNLASTVIEQLIQQSTYQQLSLADNRTVEQKLSKHPETASTVLAIASKLNRQHQHVDSIRLALGIIGRDNLSAVLAHAELNSYLSGLRHPWQQVFSQFGACLAQALLLSLPQPISAITCQLLASCIIAPLWQDDTYPRSALISQRPKQFIFRFTPQTTLQSSACLAQIIALLQLYQLPQYLDAVCQWHQHIEQQTSAALTPPSEALHRAWHCSLLLFCDPASTTSASLQPQTNNSIALDNSVLLQQLAELSQCHIPLQLSL</sequence>
<proteinExistence type="predicted"/>
<evidence type="ECO:0000313" key="1">
    <source>
        <dbReference type="EMBL" id="MBZ9612866.1"/>
    </source>
</evidence>
<keyword evidence="2" id="KW-1185">Reference proteome</keyword>
<evidence type="ECO:0000313" key="2">
    <source>
        <dbReference type="Proteomes" id="UP000663814"/>
    </source>
</evidence>
<reference evidence="1 2" key="2">
    <citation type="submission" date="2021-08" db="EMBL/GenBank/DDBJ databases">
        <title>Rheinheimera aquimaris sp. nov., isolated from seawater of the East Sea in Korea.</title>
        <authorList>
            <person name="Kim K.H."/>
            <person name="Wenting R."/>
            <person name="Kim K.R."/>
            <person name="Jeon C.O."/>
        </authorList>
    </citation>
    <scope>NUCLEOTIDE SEQUENCE [LARGE SCALE GENOMIC DNA]</scope>
    <source>
        <strain evidence="1 2">MA-13</strain>
    </source>
</reference>
<gene>
    <name evidence="1" type="ORF">I4W93_014835</name>
</gene>